<evidence type="ECO:0000313" key="3">
    <source>
        <dbReference type="Proteomes" id="UP000182894"/>
    </source>
</evidence>
<dbReference type="OrthoDB" id="4146344at2"/>
<organism evidence="2 3">
    <name type="scientific">Pseudomonas abietaniphila</name>
    <dbReference type="NCBI Taxonomy" id="89065"/>
    <lineage>
        <taxon>Bacteria</taxon>
        <taxon>Pseudomonadati</taxon>
        <taxon>Pseudomonadota</taxon>
        <taxon>Gammaproteobacteria</taxon>
        <taxon>Pseudomonadales</taxon>
        <taxon>Pseudomonadaceae</taxon>
        <taxon>Pseudomonas</taxon>
    </lineage>
</organism>
<dbReference type="GO" id="GO:0003677">
    <property type="term" value="F:DNA binding"/>
    <property type="evidence" value="ECO:0007669"/>
    <property type="project" value="UniProtKB-KW"/>
</dbReference>
<dbReference type="AlphaFoldDB" id="A0A1G8M4M5"/>
<dbReference type="RefSeq" id="WP_074756679.1">
    <property type="nucleotide sequence ID" value="NZ_FNCO01000015.1"/>
</dbReference>
<dbReference type="InterPro" id="IPR018640">
    <property type="entry name" value="DUF2063"/>
</dbReference>
<feature type="domain" description="Putative DNA-binding" evidence="1">
    <location>
        <begin position="8"/>
        <end position="93"/>
    </location>
</feature>
<proteinExistence type="predicted"/>
<name>A0A1G8M4M5_9PSED</name>
<keyword evidence="2" id="KW-0238">DNA-binding</keyword>
<evidence type="ECO:0000313" key="2">
    <source>
        <dbReference type="EMBL" id="SDI62861.1"/>
    </source>
</evidence>
<keyword evidence="3" id="KW-1185">Reference proteome</keyword>
<dbReference type="STRING" id="89065.SAMN05216605_11579"/>
<protein>
    <submittedName>
        <fullName evidence="2">Putative DNA-binding domain-containing protein</fullName>
    </submittedName>
</protein>
<reference evidence="3" key="1">
    <citation type="submission" date="2016-10" db="EMBL/GenBank/DDBJ databases">
        <authorList>
            <person name="Varghese N."/>
            <person name="Submissions S."/>
        </authorList>
    </citation>
    <scope>NUCLEOTIDE SEQUENCE [LARGE SCALE GENOMIC DNA]</scope>
    <source>
        <strain evidence="3">ATCC 700689</strain>
    </source>
</reference>
<gene>
    <name evidence="2" type="ORF">SAMN05216605_11579</name>
</gene>
<sequence length="251" mass="27759">MQPSLTDFQDLFVEALYNPEADSLTLLTDQPGFSVYRNTVMKGAVDALQANFPTVERLVGSEWFLAAAAIHARHAPPVDARLVYHGSGFPAFLDRFEHAQQMPYLGNVARLDLLWNQCHTAHEEPGVDVNRLASLAPEELATLVLKPRRAAQWLWFAEQPVFTIWRHNREQIPMPEDLAWHGEGALLVRSGGVVTWHALTVGECAFLDACKAGAPLEHAAKQATEVEPSLDMLDLLTRLVGADAFTTTEPA</sequence>
<dbReference type="EMBL" id="FNCO01000015">
    <property type="protein sequence ID" value="SDI62861.1"/>
    <property type="molecule type" value="Genomic_DNA"/>
</dbReference>
<evidence type="ECO:0000259" key="1">
    <source>
        <dbReference type="Pfam" id="PF09836"/>
    </source>
</evidence>
<accession>A0A1G8M4M5</accession>
<dbReference type="Pfam" id="PF09836">
    <property type="entry name" value="DUF2063"/>
    <property type="match status" value="1"/>
</dbReference>
<dbReference type="Proteomes" id="UP000182894">
    <property type="component" value="Unassembled WGS sequence"/>
</dbReference>